<organism evidence="1 2">
    <name type="scientific">Planoprotostelium fungivorum</name>
    <dbReference type="NCBI Taxonomy" id="1890364"/>
    <lineage>
        <taxon>Eukaryota</taxon>
        <taxon>Amoebozoa</taxon>
        <taxon>Evosea</taxon>
        <taxon>Variosea</taxon>
        <taxon>Cavosteliida</taxon>
        <taxon>Cavosteliaceae</taxon>
        <taxon>Planoprotostelium</taxon>
    </lineage>
</organism>
<gene>
    <name evidence="1" type="ORF">PROFUN_07088</name>
</gene>
<dbReference type="AlphaFoldDB" id="A0A2P6NN36"/>
<reference evidence="1 2" key="1">
    <citation type="journal article" date="2018" name="Genome Biol. Evol.">
        <title>Multiple Roots of Fruiting Body Formation in Amoebozoa.</title>
        <authorList>
            <person name="Hillmann F."/>
            <person name="Forbes G."/>
            <person name="Novohradska S."/>
            <person name="Ferling I."/>
            <person name="Riege K."/>
            <person name="Groth M."/>
            <person name="Westermann M."/>
            <person name="Marz M."/>
            <person name="Spaller T."/>
            <person name="Winckler T."/>
            <person name="Schaap P."/>
            <person name="Glockner G."/>
        </authorList>
    </citation>
    <scope>NUCLEOTIDE SEQUENCE [LARGE SCALE GENOMIC DNA]</scope>
    <source>
        <strain evidence="1 2">Jena</strain>
    </source>
</reference>
<dbReference type="EMBL" id="MDYQ01000046">
    <property type="protein sequence ID" value="PRP85380.1"/>
    <property type="molecule type" value="Genomic_DNA"/>
</dbReference>
<proteinExistence type="predicted"/>
<comment type="caution">
    <text evidence="1">The sequence shown here is derived from an EMBL/GenBank/DDBJ whole genome shotgun (WGS) entry which is preliminary data.</text>
</comment>
<accession>A0A2P6NN36</accession>
<name>A0A2P6NN36_9EUKA</name>
<evidence type="ECO:0000313" key="1">
    <source>
        <dbReference type="EMBL" id="PRP85380.1"/>
    </source>
</evidence>
<keyword evidence="2" id="KW-1185">Reference proteome</keyword>
<dbReference type="InParanoid" id="A0A2P6NN36"/>
<protein>
    <submittedName>
        <fullName evidence="1">Uncharacterized protein</fullName>
    </submittedName>
</protein>
<evidence type="ECO:0000313" key="2">
    <source>
        <dbReference type="Proteomes" id="UP000241769"/>
    </source>
</evidence>
<sequence length="114" mass="12987">MASLSVAKSLFTRKNVLPPNYASAILFEQALPNHNPHNWVTGLRHFKKQNNEHALKALNPPKIKGWFLTRDVPEHVEANRLKNATKKKKERMVAAKQERAKILQSSVVNSGKRK</sequence>
<dbReference type="Proteomes" id="UP000241769">
    <property type="component" value="Unassembled WGS sequence"/>
</dbReference>